<organism evidence="2 3">
    <name type="scientific">Prevotella jejuni</name>
    <dbReference type="NCBI Taxonomy" id="1177574"/>
    <lineage>
        <taxon>Bacteria</taxon>
        <taxon>Pseudomonadati</taxon>
        <taxon>Bacteroidota</taxon>
        <taxon>Bacteroidia</taxon>
        <taxon>Bacteroidales</taxon>
        <taxon>Prevotellaceae</taxon>
        <taxon>Prevotella</taxon>
    </lineage>
</organism>
<dbReference type="AlphaFoldDB" id="A0AA94LML2"/>
<name>A0AA94LML2_9BACT</name>
<proteinExistence type="predicted"/>
<reference evidence="2 3" key="1">
    <citation type="submission" date="2017-06" db="EMBL/GenBank/DDBJ databases">
        <authorList>
            <person name="Varghese N."/>
            <person name="Submissions S."/>
        </authorList>
    </citation>
    <scope>NUCLEOTIDE SEQUENCE [LARGE SCALE GENOMIC DNA]</scope>
    <source>
        <strain evidence="2 3">DSM 26989</strain>
    </source>
</reference>
<evidence type="ECO:0000256" key="1">
    <source>
        <dbReference type="SAM" id="Phobius"/>
    </source>
</evidence>
<evidence type="ECO:0000313" key="3">
    <source>
        <dbReference type="Proteomes" id="UP000198427"/>
    </source>
</evidence>
<dbReference type="EMBL" id="FZNZ01000090">
    <property type="protein sequence ID" value="SNS23386.1"/>
    <property type="molecule type" value="Genomic_DNA"/>
</dbReference>
<accession>A0AA94LML2</accession>
<evidence type="ECO:0000313" key="2">
    <source>
        <dbReference type="EMBL" id="SNS23386.1"/>
    </source>
</evidence>
<gene>
    <name evidence="2" type="ORF">SAMN06265364_1901</name>
</gene>
<comment type="caution">
    <text evidence="2">The sequence shown here is derived from an EMBL/GenBank/DDBJ whole genome shotgun (WGS) entry which is preliminary data.</text>
</comment>
<protein>
    <submittedName>
        <fullName evidence="2">Uncharacterized protein</fullName>
    </submittedName>
</protein>
<feature type="non-terminal residue" evidence="2">
    <location>
        <position position="53"/>
    </location>
</feature>
<dbReference type="Proteomes" id="UP000198427">
    <property type="component" value="Unassembled WGS sequence"/>
</dbReference>
<keyword evidence="3" id="KW-1185">Reference proteome</keyword>
<keyword evidence="1" id="KW-0472">Membrane</keyword>
<keyword evidence="1" id="KW-0812">Transmembrane</keyword>
<keyword evidence="1" id="KW-1133">Transmembrane helix</keyword>
<sequence length="53" mass="6329">MRRCLSCNAYSLNVKYSSFLNPYICLFRTFILLLMPSIVPFVIQWSYHANMYV</sequence>
<feature type="transmembrane region" description="Helical" evidence="1">
    <location>
        <begin position="20"/>
        <end position="43"/>
    </location>
</feature>